<gene>
    <name evidence="1" type="ORF">GRH90_07775</name>
</gene>
<proteinExistence type="predicted"/>
<dbReference type="Proteomes" id="UP000461443">
    <property type="component" value="Unassembled WGS sequence"/>
</dbReference>
<evidence type="ECO:0000313" key="1">
    <source>
        <dbReference type="EMBL" id="NDL62652.1"/>
    </source>
</evidence>
<comment type="caution">
    <text evidence="1">The sequence shown here is derived from an EMBL/GenBank/DDBJ whole genome shotgun (WGS) entry which is preliminary data.</text>
</comment>
<accession>A0A845SGY5</accession>
<protein>
    <submittedName>
        <fullName evidence="1">Uncharacterized protein</fullName>
    </submittedName>
</protein>
<organism evidence="1 2">
    <name type="scientific">Acerihabitans arboris</name>
    <dbReference type="NCBI Taxonomy" id="2691583"/>
    <lineage>
        <taxon>Bacteria</taxon>
        <taxon>Pseudomonadati</taxon>
        <taxon>Pseudomonadota</taxon>
        <taxon>Gammaproteobacteria</taxon>
        <taxon>Enterobacterales</taxon>
        <taxon>Pectobacteriaceae</taxon>
        <taxon>Acerihabitans</taxon>
    </lineage>
</organism>
<name>A0A845SGY5_9GAMM</name>
<dbReference type="RefSeq" id="WP_162365366.1">
    <property type="nucleotide sequence ID" value="NZ_WUBS01000004.1"/>
</dbReference>
<dbReference type="EMBL" id="WUBS01000004">
    <property type="protein sequence ID" value="NDL62652.1"/>
    <property type="molecule type" value="Genomic_DNA"/>
</dbReference>
<keyword evidence="2" id="KW-1185">Reference proteome</keyword>
<reference evidence="1 2" key="2">
    <citation type="submission" date="2020-02" db="EMBL/GenBank/DDBJ databases">
        <title>The new genus of Enterobacteriales.</title>
        <authorList>
            <person name="Kim I.S."/>
        </authorList>
    </citation>
    <scope>NUCLEOTIDE SEQUENCE [LARGE SCALE GENOMIC DNA]</scope>
    <source>
        <strain evidence="1 2">SAP-6</strain>
    </source>
</reference>
<evidence type="ECO:0000313" key="2">
    <source>
        <dbReference type="Proteomes" id="UP000461443"/>
    </source>
</evidence>
<sequence length="99" mass="11168">MANDPLYDALLERIEALEAREELLTVTSHAYQVVITTILGNLDTETRDRIITMVDEAHEIAYSQAVNRSDKHLSDIIKGADEIVQRMFNYAQGGAHPDR</sequence>
<reference evidence="1 2" key="1">
    <citation type="submission" date="2019-12" db="EMBL/GenBank/DDBJ databases">
        <authorList>
            <person name="Lee S.D."/>
        </authorList>
    </citation>
    <scope>NUCLEOTIDE SEQUENCE [LARGE SCALE GENOMIC DNA]</scope>
    <source>
        <strain evidence="1 2">SAP-6</strain>
    </source>
</reference>
<dbReference type="AlphaFoldDB" id="A0A845SGY5"/>